<dbReference type="OrthoDB" id="1939729at2759"/>
<feature type="compositionally biased region" description="Basic residues" evidence="1">
    <location>
        <begin position="345"/>
        <end position="366"/>
    </location>
</feature>
<proteinExistence type="predicted"/>
<keyword evidence="3" id="KW-1185">Reference proteome</keyword>
<sequence>MGSLDSQFLQNSFQDFDYANANGSYNSYADLLPLAATPVDPAYNPPAYNPFATGYVAADQGHPPRYNPLSQSLPAFPSVCYSDPLVNYPSTPAGRGYNPFAQDYEFPEPEVGIPVYEQQPLLTGPYNYLPNRASTPPSIRQYAHALPAAYSFPVQQEFDQPRELVPVPPPKDAVFPYNPPADTSNSQRLLWLSEEEAEIIRLIRLSQMKENLRSSGFSLCEDQQITPVPSPKLASVPNAEQTVEKAALCIESKTFNLPVGELVLPTSAEVARPRASFGKDVNQKAPQKAPQKTQEVQEKALDCSFEKVDIAKIVDDDRQWIAMQRQKITDITERKKQNAAACIQRHWREHRKKVLRRQKSRVKKRSPVPQKPSPAKPPNNVRRPRVSKRRPPTIQEAARTVQRSWRACFRKKRLLKPKTKEILPTTLKELYDVIKRRHASKNLNPPSYGKFVRILERVHACTEGARVRRRLKTRRLQAVVKEIKEIRFLLEDMLQEMAPGSSELVLQLSGQLQQKIIQLHTALQGPGDAARYLLRRGPATPLVIYGSRSTSPTSHLQKSGEQAQIRVIGNSHTETGVPSLRCSLFTVNKSGEKAPEDSQGTGNTHNHHRVQVPQSDYTVKHLKRPATCSEAPRKGTPVHEERGKAREVERSGMSKNARYYFMEKNLDSQLPVPKADTENAVASRLSQYLVTRSKEPDDYGYESSIRTVESDVEQSDQEKPKRPFLRRKSMAMAPQKLDWSKVKPMVSSRLEPELKTKLYRSKVKEIARNAASKKTNYNNVKSRLFNYETSSAVDASGGLSTDRSIDVEYVEGLTKQSYTEIHTQVDMSCKEDYWRPESASSTVPYSAEAPDSRSGNSALPTRPFSPKPPPKLPSYRYGKSGRDSYSEARIQTEGTALEEIDHNGGLERKKQTHSFRYKEAVAAAPETSVAEKAPLMNETAAAKRDYADEQSAKDDTARKSLNEGSFASPELETMFTHVMLMKDEKKMSVHHLFGAPQGNTIIPRLSPDASVFTSSFSEKRKLHELLIHEGRASKLQPDALAYVCIRE</sequence>
<dbReference type="HOGENOM" id="CLU_292125_0_0_1"/>
<feature type="region of interest" description="Disordered" evidence="1">
    <location>
        <begin position="625"/>
        <end position="651"/>
    </location>
</feature>
<evidence type="ECO:0000313" key="2">
    <source>
        <dbReference type="EMBL" id="EFJ35010.1"/>
    </source>
</evidence>
<feature type="region of interest" description="Disordered" evidence="1">
    <location>
        <begin position="941"/>
        <end position="965"/>
    </location>
</feature>
<feature type="region of interest" description="Disordered" evidence="1">
    <location>
        <begin position="841"/>
        <end position="887"/>
    </location>
</feature>
<organism evidence="3">
    <name type="scientific">Selaginella moellendorffii</name>
    <name type="common">Spikemoss</name>
    <dbReference type="NCBI Taxonomy" id="88036"/>
    <lineage>
        <taxon>Eukaryota</taxon>
        <taxon>Viridiplantae</taxon>
        <taxon>Streptophyta</taxon>
        <taxon>Embryophyta</taxon>
        <taxon>Tracheophyta</taxon>
        <taxon>Lycopodiopsida</taxon>
        <taxon>Selaginellales</taxon>
        <taxon>Selaginellaceae</taxon>
        <taxon>Selaginella</taxon>
    </lineage>
</organism>
<dbReference type="EMBL" id="GL377569">
    <property type="protein sequence ID" value="EFJ35010.1"/>
    <property type="molecule type" value="Genomic_DNA"/>
</dbReference>
<name>D8R0P4_SELML</name>
<feature type="compositionally biased region" description="Basic residues" evidence="1">
    <location>
        <begin position="382"/>
        <end position="391"/>
    </location>
</feature>
<gene>
    <name evidence="2" type="ORF">SELMODRAFT_406098</name>
</gene>
<evidence type="ECO:0000313" key="3">
    <source>
        <dbReference type="Proteomes" id="UP000001514"/>
    </source>
</evidence>
<protein>
    <submittedName>
        <fullName evidence="2">Uncharacterized protein</fullName>
    </submittedName>
</protein>
<feature type="compositionally biased region" description="Basic and acidic residues" evidence="1">
    <location>
        <begin position="941"/>
        <end position="961"/>
    </location>
</feature>
<feature type="region of interest" description="Disordered" evidence="1">
    <location>
        <begin position="344"/>
        <end position="397"/>
    </location>
</feature>
<dbReference type="InParanoid" id="D8R0P4"/>
<feature type="region of interest" description="Disordered" evidence="1">
    <location>
        <begin position="590"/>
        <end position="613"/>
    </location>
</feature>
<feature type="compositionally biased region" description="Pro residues" evidence="1">
    <location>
        <begin position="863"/>
        <end position="872"/>
    </location>
</feature>
<evidence type="ECO:0000256" key="1">
    <source>
        <dbReference type="SAM" id="MobiDB-lite"/>
    </source>
</evidence>
<feature type="compositionally biased region" description="Basic and acidic residues" evidence="1">
    <location>
        <begin position="631"/>
        <end position="651"/>
    </location>
</feature>
<feature type="region of interest" description="Disordered" evidence="1">
    <location>
        <begin position="275"/>
        <end position="296"/>
    </location>
</feature>
<feature type="compositionally biased region" description="Low complexity" evidence="1">
    <location>
        <begin position="283"/>
        <end position="292"/>
    </location>
</feature>
<dbReference type="Proteomes" id="UP000001514">
    <property type="component" value="Unassembled WGS sequence"/>
</dbReference>
<reference evidence="2 3" key="1">
    <citation type="journal article" date="2011" name="Science">
        <title>The Selaginella genome identifies genetic changes associated with the evolution of vascular plants.</title>
        <authorList>
            <person name="Banks J.A."/>
            <person name="Nishiyama T."/>
            <person name="Hasebe M."/>
            <person name="Bowman J.L."/>
            <person name="Gribskov M."/>
            <person name="dePamphilis C."/>
            <person name="Albert V.A."/>
            <person name="Aono N."/>
            <person name="Aoyama T."/>
            <person name="Ambrose B.A."/>
            <person name="Ashton N.W."/>
            <person name="Axtell M.J."/>
            <person name="Barker E."/>
            <person name="Barker M.S."/>
            <person name="Bennetzen J.L."/>
            <person name="Bonawitz N.D."/>
            <person name="Chapple C."/>
            <person name="Cheng C."/>
            <person name="Correa L.G."/>
            <person name="Dacre M."/>
            <person name="DeBarry J."/>
            <person name="Dreyer I."/>
            <person name="Elias M."/>
            <person name="Engstrom E.M."/>
            <person name="Estelle M."/>
            <person name="Feng L."/>
            <person name="Finet C."/>
            <person name="Floyd S.K."/>
            <person name="Frommer W.B."/>
            <person name="Fujita T."/>
            <person name="Gramzow L."/>
            <person name="Gutensohn M."/>
            <person name="Harholt J."/>
            <person name="Hattori M."/>
            <person name="Heyl A."/>
            <person name="Hirai T."/>
            <person name="Hiwatashi Y."/>
            <person name="Ishikawa M."/>
            <person name="Iwata M."/>
            <person name="Karol K.G."/>
            <person name="Koehler B."/>
            <person name="Kolukisaoglu U."/>
            <person name="Kubo M."/>
            <person name="Kurata T."/>
            <person name="Lalonde S."/>
            <person name="Li K."/>
            <person name="Li Y."/>
            <person name="Litt A."/>
            <person name="Lyons E."/>
            <person name="Manning G."/>
            <person name="Maruyama T."/>
            <person name="Michael T.P."/>
            <person name="Mikami K."/>
            <person name="Miyazaki S."/>
            <person name="Morinaga S."/>
            <person name="Murata T."/>
            <person name="Mueller-Roeber B."/>
            <person name="Nelson D.R."/>
            <person name="Obara M."/>
            <person name="Oguri Y."/>
            <person name="Olmstead R.G."/>
            <person name="Onodera N."/>
            <person name="Petersen B.L."/>
            <person name="Pils B."/>
            <person name="Prigge M."/>
            <person name="Rensing S.A."/>
            <person name="Riano-Pachon D.M."/>
            <person name="Roberts A.W."/>
            <person name="Sato Y."/>
            <person name="Scheller H.V."/>
            <person name="Schulz B."/>
            <person name="Schulz C."/>
            <person name="Shakirov E.V."/>
            <person name="Shibagaki N."/>
            <person name="Shinohara N."/>
            <person name="Shippen D.E."/>
            <person name="Soerensen I."/>
            <person name="Sotooka R."/>
            <person name="Sugimoto N."/>
            <person name="Sugita M."/>
            <person name="Sumikawa N."/>
            <person name="Tanurdzic M."/>
            <person name="Theissen G."/>
            <person name="Ulvskov P."/>
            <person name="Wakazuki S."/>
            <person name="Weng J.K."/>
            <person name="Willats W.W."/>
            <person name="Wipf D."/>
            <person name="Wolf P.G."/>
            <person name="Yang L."/>
            <person name="Zimmer A.D."/>
            <person name="Zhu Q."/>
            <person name="Mitros T."/>
            <person name="Hellsten U."/>
            <person name="Loque D."/>
            <person name="Otillar R."/>
            <person name="Salamov A."/>
            <person name="Schmutz J."/>
            <person name="Shapiro H."/>
            <person name="Lindquist E."/>
            <person name="Lucas S."/>
            <person name="Rokhsar D."/>
            <person name="Grigoriev I.V."/>
        </authorList>
    </citation>
    <scope>NUCLEOTIDE SEQUENCE [LARGE SCALE GENOMIC DNA]</scope>
</reference>
<dbReference type="AlphaFoldDB" id="D8R0P4"/>
<accession>D8R0P4</accession>
<dbReference type="KEGG" id="smo:SELMODRAFT_406098"/>
<dbReference type="Gramene" id="EFJ35010">
    <property type="protein sequence ID" value="EFJ35010"/>
    <property type="gene ID" value="SELMODRAFT_406098"/>
</dbReference>